<dbReference type="EMBL" id="QWLB01000028">
    <property type="protein sequence ID" value="RIH91971.1"/>
    <property type="molecule type" value="Genomic_DNA"/>
</dbReference>
<keyword evidence="2 11" id="KW-0808">Transferase</keyword>
<dbReference type="Pfam" id="PF14572">
    <property type="entry name" value="Pribosyl_synth"/>
    <property type="match status" value="1"/>
</dbReference>
<keyword evidence="6 11" id="KW-0418">Kinase</keyword>
<keyword evidence="3" id="KW-0479">Metal-binding</keyword>
<dbReference type="InterPro" id="IPR029057">
    <property type="entry name" value="PRTase-like"/>
</dbReference>
<dbReference type="GO" id="GO:0002189">
    <property type="term" value="C:ribose phosphate diphosphokinase complex"/>
    <property type="evidence" value="ECO:0007669"/>
    <property type="project" value="TreeGrafter"/>
</dbReference>
<sequence>MLDPVMDRPLMIFSGQSNRPLASEIAENLGVPLGKSVTERFANDCLFVRYEQSLREGDVFIIQSLTPPVQDHLVELLMMIDAAKSSSAARVTAVIPYYAYARSDKKDAPRISITARLVADLIQAAGADRVLTMTLHSAQVHGFFKVPVDHLSAEPVIANYFATRVEGLENAVVVAPDAGDIKRAISLARRLALPIAFIDKQRLSDTEVASRGLVGDVKGKVALVIDDEVSTAGTLVQAVDVLSQNGVDSTYAAFTHGVYVGPAVDRIERSSIVEVAATNTCVYLGRPSPKLQTLTVGPLFAEAIWRIHRGESVSSLFT</sequence>
<dbReference type="Proteomes" id="UP000266178">
    <property type="component" value="Unassembled WGS sequence"/>
</dbReference>
<keyword evidence="8" id="KW-0460">Magnesium</keyword>
<feature type="domain" description="Ribose-phosphate pyrophosphokinase N-terminal" evidence="10">
    <location>
        <begin position="10"/>
        <end position="126"/>
    </location>
</feature>
<gene>
    <name evidence="11" type="primary">prs_2</name>
    <name evidence="11" type="ORF">Mgrana_02152</name>
</gene>
<dbReference type="SUPFAM" id="SSF53271">
    <property type="entry name" value="PRTase-like"/>
    <property type="match status" value="1"/>
</dbReference>
<proteinExistence type="predicted"/>
<dbReference type="NCBIfam" id="NF002320">
    <property type="entry name" value="PRK01259.1"/>
    <property type="match status" value="1"/>
</dbReference>
<keyword evidence="7" id="KW-0067">ATP-binding</keyword>
<evidence type="ECO:0000256" key="1">
    <source>
        <dbReference type="ARBA" id="ARBA00013247"/>
    </source>
</evidence>
<dbReference type="PANTHER" id="PTHR10210:SF32">
    <property type="entry name" value="RIBOSE-PHOSPHATE PYROPHOSPHOKINASE 2"/>
    <property type="match status" value="1"/>
</dbReference>
<dbReference type="PANTHER" id="PTHR10210">
    <property type="entry name" value="RIBOSE-PHOSPHATE DIPHOSPHOKINASE FAMILY MEMBER"/>
    <property type="match status" value="1"/>
</dbReference>
<dbReference type="FunFam" id="3.40.50.2020:FF:000007">
    <property type="entry name" value="Ribose-phosphate pyrophosphokinase"/>
    <property type="match status" value="1"/>
</dbReference>
<evidence type="ECO:0000256" key="2">
    <source>
        <dbReference type="ARBA" id="ARBA00022679"/>
    </source>
</evidence>
<dbReference type="GO" id="GO:0005737">
    <property type="term" value="C:cytoplasm"/>
    <property type="evidence" value="ECO:0007669"/>
    <property type="project" value="TreeGrafter"/>
</dbReference>
<protein>
    <recommendedName>
        <fullName evidence="1">ribose-phosphate diphosphokinase</fullName>
        <ecNumber evidence="1">2.7.6.1</ecNumber>
    </recommendedName>
</protein>
<dbReference type="InterPro" id="IPR005946">
    <property type="entry name" value="Rib-P_diPkinase"/>
</dbReference>
<evidence type="ECO:0000256" key="6">
    <source>
        <dbReference type="ARBA" id="ARBA00022777"/>
    </source>
</evidence>
<evidence type="ECO:0000256" key="7">
    <source>
        <dbReference type="ARBA" id="ARBA00022840"/>
    </source>
</evidence>
<dbReference type="GO" id="GO:0016301">
    <property type="term" value="F:kinase activity"/>
    <property type="evidence" value="ECO:0007669"/>
    <property type="project" value="UniProtKB-KW"/>
</dbReference>
<dbReference type="CDD" id="cd06223">
    <property type="entry name" value="PRTases_typeI"/>
    <property type="match status" value="1"/>
</dbReference>
<organism evidence="11 12">
    <name type="scientific">Meiothermus granaticius NBRC 107808</name>
    <dbReference type="NCBI Taxonomy" id="1227551"/>
    <lineage>
        <taxon>Bacteria</taxon>
        <taxon>Thermotogati</taxon>
        <taxon>Deinococcota</taxon>
        <taxon>Deinococci</taxon>
        <taxon>Thermales</taxon>
        <taxon>Thermaceae</taxon>
        <taxon>Meiothermus</taxon>
    </lineage>
</organism>
<evidence type="ECO:0000256" key="9">
    <source>
        <dbReference type="ARBA" id="ARBA00049535"/>
    </source>
</evidence>
<dbReference type="SMART" id="SM01400">
    <property type="entry name" value="Pribosyltran_N"/>
    <property type="match status" value="1"/>
</dbReference>
<keyword evidence="4" id="KW-0545">Nucleotide biosynthesis</keyword>
<dbReference type="NCBIfam" id="TIGR01251">
    <property type="entry name" value="ribP_PPkin"/>
    <property type="match status" value="1"/>
</dbReference>
<evidence type="ECO:0000256" key="4">
    <source>
        <dbReference type="ARBA" id="ARBA00022727"/>
    </source>
</evidence>
<dbReference type="AlphaFoldDB" id="A0A399FBC8"/>
<dbReference type="GO" id="GO:0006015">
    <property type="term" value="P:5-phosphoribose 1-diphosphate biosynthetic process"/>
    <property type="evidence" value="ECO:0007669"/>
    <property type="project" value="TreeGrafter"/>
</dbReference>
<evidence type="ECO:0000256" key="8">
    <source>
        <dbReference type="ARBA" id="ARBA00022842"/>
    </source>
</evidence>
<evidence type="ECO:0000313" key="11">
    <source>
        <dbReference type="EMBL" id="RIH91971.1"/>
    </source>
</evidence>
<comment type="caution">
    <text evidence="11">The sequence shown here is derived from an EMBL/GenBank/DDBJ whole genome shotgun (WGS) entry which is preliminary data.</text>
</comment>
<dbReference type="EC" id="2.7.6.1" evidence="1"/>
<dbReference type="InterPro" id="IPR000836">
    <property type="entry name" value="PRTase_dom"/>
</dbReference>
<reference evidence="11 12" key="1">
    <citation type="submission" date="2018-08" db="EMBL/GenBank/DDBJ databases">
        <title>Meiothermus granaticius genome AF-68 sequencing project.</title>
        <authorList>
            <person name="Da Costa M.S."/>
            <person name="Albuquerque L."/>
            <person name="Raposo P."/>
            <person name="Froufe H.J.C."/>
            <person name="Barroso C.S."/>
            <person name="Egas C."/>
        </authorList>
    </citation>
    <scope>NUCLEOTIDE SEQUENCE [LARGE SCALE GENOMIC DNA]</scope>
    <source>
        <strain evidence="11 12">AF-68</strain>
    </source>
</reference>
<dbReference type="GO" id="GO:0005524">
    <property type="term" value="F:ATP binding"/>
    <property type="evidence" value="ECO:0007669"/>
    <property type="project" value="UniProtKB-KW"/>
</dbReference>
<dbReference type="Gene3D" id="3.40.50.2020">
    <property type="match status" value="2"/>
</dbReference>
<dbReference type="GO" id="GO:0004749">
    <property type="term" value="F:ribose phosphate diphosphokinase activity"/>
    <property type="evidence" value="ECO:0007669"/>
    <property type="project" value="UniProtKB-EC"/>
</dbReference>
<keyword evidence="5" id="KW-0547">Nucleotide-binding</keyword>
<accession>A0A399FBC8</accession>
<comment type="catalytic activity">
    <reaction evidence="9">
        <text>D-ribose 5-phosphate + ATP = 5-phospho-alpha-D-ribose 1-diphosphate + AMP + H(+)</text>
        <dbReference type="Rhea" id="RHEA:15609"/>
        <dbReference type="ChEBI" id="CHEBI:15378"/>
        <dbReference type="ChEBI" id="CHEBI:30616"/>
        <dbReference type="ChEBI" id="CHEBI:58017"/>
        <dbReference type="ChEBI" id="CHEBI:78346"/>
        <dbReference type="ChEBI" id="CHEBI:456215"/>
        <dbReference type="EC" id="2.7.6.1"/>
    </reaction>
</comment>
<evidence type="ECO:0000313" key="12">
    <source>
        <dbReference type="Proteomes" id="UP000266178"/>
    </source>
</evidence>
<dbReference type="GO" id="GO:0006164">
    <property type="term" value="P:purine nucleotide biosynthetic process"/>
    <property type="evidence" value="ECO:0007669"/>
    <property type="project" value="TreeGrafter"/>
</dbReference>
<evidence type="ECO:0000259" key="10">
    <source>
        <dbReference type="Pfam" id="PF13793"/>
    </source>
</evidence>
<evidence type="ECO:0000256" key="3">
    <source>
        <dbReference type="ARBA" id="ARBA00022723"/>
    </source>
</evidence>
<dbReference type="GO" id="GO:0000287">
    <property type="term" value="F:magnesium ion binding"/>
    <property type="evidence" value="ECO:0007669"/>
    <property type="project" value="InterPro"/>
</dbReference>
<evidence type="ECO:0000256" key="5">
    <source>
        <dbReference type="ARBA" id="ARBA00022741"/>
    </source>
</evidence>
<dbReference type="InterPro" id="IPR029099">
    <property type="entry name" value="Pribosyltran_N"/>
</dbReference>
<name>A0A399FBC8_9DEIN</name>
<dbReference type="Pfam" id="PF13793">
    <property type="entry name" value="Pribosyltran_N"/>
    <property type="match status" value="1"/>
</dbReference>
<keyword evidence="12" id="KW-1185">Reference proteome</keyword>